<accession>A0A9D9GM60</accession>
<feature type="signal peptide" evidence="2">
    <location>
        <begin position="1"/>
        <end position="24"/>
    </location>
</feature>
<sequence length="713" mass="78810">MKNKKLSLLLLLAPLLLVGCDDQASSSSEVSSSESSSSEVSSSEGSSNSEISSGSSSSQSSESSSSSEAITYHTVAELKEIAKNYTSSPSEERYYIKATIKTITDAQYGGMVIEDETGELDVYGTYSADGSLRYSALEEKPVAGDEVTLYGNLQTYKGEAEIYSGWIIDFTHEKPDISEYKSVSVAEARKAEKGDLLRVKGRVLSFTYNYKMQPVAFLLADSTGSIYVYDNVAANTVKLHQDVELTGTKDYFIAEDDQYSAEEFSYNGSNQLTDVTVISHTDNSAKIDYSFAEEITVKELLETPVSEDIAGKVYKSQAYITVDRTNADQAGGYTNYYINDIDKETGSYVYTQANGKDYTWLDQYENQYVTLYYSPLNAGFKQSSGFWRLVPIEIESTGLNFDLNDATKYTINYEIKDQFDEQYFNDPDLVLPSTYSNEDLGIANVQLTYESSNKDAAYFETQSDGVHFHTTKSNLEAELTISATLEGYASYSVKLNIETIDVSSMETETVKEAIEASDSTEVTIKGIAGPSLINQSGFYLIDETGAIAVRAANSKDMFTESFEMGDTVIIKGTRDTVGKYPSKTQIVVDNATVFANLQENTDYPTTSFIKDKDVEYLAGLNTSETSHTAEIYTVTATITKGEDYIPYKINDGNKSLQTYQNSSSQYAWLDSYVGKEVTLEVALCNWNSKSAFKICILSVTDGTNTSYNTHNYK</sequence>
<dbReference type="Proteomes" id="UP000823629">
    <property type="component" value="Unassembled WGS sequence"/>
</dbReference>
<reference evidence="3" key="1">
    <citation type="submission" date="2020-10" db="EMBL/GenBank/DDBJ databases">
        <authorList>
            <person name="Gilroy R."/>
        </authorList>
    </citation>
    <scope>NUCLEOTIDE SEQUENCE</scope>
    <source>
        <strain evidence="3">1748</strain>
    </source>
</reference>
<protein>
    <recommendedName>
        <fullName evidence="5">Nucleic acid-binding domain protein</fullName>
    </recommendedName>
</protein>
<reference evidence="3" key="2">
    <citation type="journal article" date="2021" name="PeerJ">
        <title>Extensive microbial diversity within the chicken gut microbiome revealed by metagenomics and culture.</title>
        <authorList>
            <person name="Gilroy R."/>
            <person name="Ravi A."/>
            <person name="Getino M."/>
            <person name="Pursley I."/>
            <person name="Horton D.L."/>
            <person name="Alikhan N.F."/>
            <person name="Baker D."/>
            <person name="Gharbi K."/>
            <person name="Hall N."/>
            <person name="Watson M."/>
            <person name="Adriaenssens E.M."/>
            <person name="Foster-Nyarko E."/>
            <person name="Jarju S."/>
            <person name="Secka A."/>
            <person name="Antonio M."/>
            <person name="Oren A."/>
            <person name="Chaudhuri R.R."/>
            <person name="La Ragione R."/>
            <person name="Hildebrand F."/>
            <person name="Pallen M.J."/>
        </authorList>
    </citation>
    <scope>NUCLEOTIDE SEQUENCE</scope>
    <source>
        <strain evidence="3">1748</strain>
    </source>
</reference>
<comment type="caution">
    <text evidence="3">The sequence shown here is derived from an EMBL/GenBank/DDBJ whole genome shotgun (WGS) entry which is preliminary data.</text>
</comment>
<evidence type="ECO:0000256" key="1">
    <source>
        <dbReference type="SAM" id="MobiDB-lite"/>
    </source>
</evidence>
<evidence type="ECO:0000256" key="2">
    <source>
        <dbReference type="SAM" id="SignalP"/>
    </source>
</evidence>
<feature type="chain" id="PRO_5038585524" description="Nucleic acid-binding domain protein" evidence="2">
    <location>
        <begin position="25"/>
        <end position="713"/>
    </location>
</feature>
<gene>
    <name evidence="3" type="ORF">IAC78_03495</name>
</gene>
<name>A0A9D9GM60_9BACL</name>
<organism evidence="3 4">
    <name type="scientific">Candidatus Scatoplasma merdavium</name>
    <dbReference type="NCBI Taxonomy" id="2840932"/>
    <lineage>
        <taxon>Bacteria</taxon>
        <taxon>Bacillati</taxon>
        <taxon>Bacillota</taxon>
        <taxon>Bacilli</taxon>
        <taxon>Bacillales</taxon>
        <taxon>Candidatus Scatoplasma</taxon>
    </lineage>
</organism>
<proteinExistence type="predicted"/>
<dbReference type="AlphaFoldDB" id="A0A9D9GM60"/>
<feature type="region of interest" description="Disordered" evidence="1">
    <location>
        <begin position="25"/>
        <end position="68"/>
    </location>
</feature>
<evidence type="ECO:0000313" key="3">
    <source>
        <dbReference type="EMBL" id="MBO8414517.1"/>
    </source>
</evidence>
<evidence type="ECO:0000313" key="4">
    <source>
        <dbReference type="Proteomes" id="UP000823629"/>
    </source>
</evidence>
<dbReference type="PROSITE" id="PS51257">
    <property type="entry name" value="PROKAR_LIPOPROTEIN"/>
    <property type="match status" value="1"/>
</dbReference>
<dbReference type="EMBL" id="JADING010000098">
    <property type="protein sequence ID" value="MBO8414517.1"/>
    <property type="molecule type" value="Genomic_DNA"/>
</dbReference>
<evidence type="ECO:0008006" key="5">
    <source>
        <dbReference type="Google" id="ProtNLM"/>
    </source>
</evidence>
<keyword evidence="2" id="KW-0732">Signal</keyword>